<evidence type="ECO:0000313" key="2">
    <source>
        <dbReference type="Proteomes" id="UP000199286"/>
    </source>
</evidence>
<evidence type="ECO:0000313" key="1">
    <source>
        <dbReference type="EMBL" id="SDY81132.1"/>
    </source>
</evidence>
<dbReference type="AlphaFoldDB" id="A0A1H3MWQ4"/>
<reference evidence="1 2" key="1">
    <citation type="submission" date="2016-10" db="EMBL/GenBank/DDBJ databases">
        <authorList>
            <person name="de Groot N.N."/>
        </authorList>
    </citation>
    <scope>NUCLEOTIDE SEQUENCE [LARGE SCALE GENOMIC DNA]</scope>
    <source>
        <strain evidence="1 2">DSM 26880</strain>
    </source>
</reference>
<dbReference type="EMBL" id="FNPF01000019">
    <property type="protein sequence ID" value="SDY81132.1"/>
    <property type="molecule type" value="Genomic_DNA"/>
</dbReference>
<dbReference type="STRING" id="321339.SAMN05444340_11910"/>
<sequence>MTITRIPHLPSGSNFQSLFERSAVETGFLLTVEDGVGTERLLRHCGTKNAPNPPLLIGLLRHKLRISRGAPEPAPPEVVLAGRQVTYMISGEGSRSGVLAMHPVPLPGRVLVASLLGATLIGMRKLQKAPLLRDSGQIHTVVVLDVSPPPDHDAT</sequence>
<dbReference type="RefSeq" id="WP_089885378.1">
    <property type="nucleotide sequence ID" value="NZ_FNPF01000019.1"/>
</dbReference>
<accession>A0A1H3MWQ4</accession>
<gene>
    <name evidence="1" type="ORF">SAMN05444340_11910</name>
</gene>
<name>A0A1H3MWQ4_9RHOB</name>
<dbReference type="Proteomes" id="UP000199286">
    <property type="component" value="Unassembled WGS sequence"/>
</dbReference>
<organism evidence="1 2">
    <name type="scientific">Citreimonas salinaria</name>
    <dbReference type="NCBI Taxonomy" id="321339"/>
    <lineage>
        <taxon>Bacteria</taxon>
        <taxon>Pseudomonadati</taxon>
        <taxon>Pseudomonadota</taxon>
        <taxon>Alphaproteobacteria</taxon>
        <taxon>Rhodobacterales</taxon>
        <taxon>Roseobacteraceae</taxon>
        <taxon>Citreimonas</taxon>
    </lineage>
</organism>
<protein>
    <recommendedName>
        <fullName evidence="3">Regulator of nucleoside diphosphate kinase</fullName>
    </recommendedName>
</protein>
<keyword evidence="2" id="KW-1185">Reference proteome</keyword>
<dbReference type="OrthoDB" id="7870663at2"/>
<evidence type="ECO:0008006" key="3">
    <source>
        <dbReference type="Google" id="ProtNLM"/>
    </source>
</evidence>
<proteinExistence type="predicted"/>